<evidence type="ECO:0000256" key="5">
    <source>
        <dbReference type="ARBA" id="ARBA00022519"/>
    </source>
</evidence>
<dbReference type="Gene3D" id="3.40.50.300">
    <property type="entry name" value="P-loop containing nucleotide triphosphate hydrolases"/>
    <property type="match status" value="1"/>
</dbReference>
<dbReference type="InterPro" id="IPR005225">
    <property type="entry name" value="Small_GTP-bd"/>
</dbReference>
<keyword evidence="19" id="KW-1185">Reference proteome</keyword>
<dbReference type="NCBIfam" id="NF007105">
    <property type="entry name" value="PRK09554.1"/>
    <property type="match status" value="1"/>
</dbReference>
<keyword evidence="6 16" id="KW-0812">Transmembrane</keyword>
<dbReference type="Pfam" id="PF07670">
    <property type="entry name" value="Gate"/>
    <property type="match status" value="2"/>
</dbReference>
<evidence type="ECO:0000256" key="16">
    <source>
        <dbReference type="RuleBase" id="RU362098"/>
    </source>
</evidence>
<feature type="domain" description="FeoB-type G" evidence="17">
    <location>
        <begin position="3"/>
        <end position="169"/>
    </location>
</feature>
<feature type="binding site" evidence="14">
    <location>
        <begin position="56"/>
        <end position="59"/>
    </location>
    <ligand>
        <name>GTP</name>
        <dbReference type="ChEBI" id="CHEBI:37565"/>
        <label>3</label>
    </ligand>
</feature>
<reference evidence="18 19" key="1">
    <citation type="submission" date="2014-06" db="EMBL/GenBank/DDBJ databases">
        <title>Whole Genome Sequences of Three Symbiotic Endozoicomonas Bacteria.</title>
        <authorList>
            <person name="Neave M.J."/>
            <person name="Apprill A."/>
            <person name="Voolstra C.R."/>
        </authorList>
    </citation>
    <scope>NUCLEOTIDE SEQUENCE [LARGE SCALE GENOMIC DNA]</scope>
    <source>
        <strain evidence="18 19">DSM 25634</strain>
    </source>
</reference>
<keyword evidence="3" id="KW-1003">Cell membrane</keyword>
<evidence type="ECO:0000256" key="9">
    <source>
        <dbReference type="ARBA" id="ARBA00023004"/>
    </source>
</evidence>
<dbReference type="Pfam" id="PF07664">
    <property type="entry name" value="FeoB_C"/>
    <property type="match status" value="1"/>
</dbReference>
<keyword evidence="15" id="KW-0479">Metal-binding</keyword>
<feature type="binding site" evidence="14">
    <location>
        <begin position="120"/>
        <end position="123"/>
    </location>
    <ligand>
        <name>GTP</name>
        <dbReference type="ChEBI" id="CHEBI:37565"/>
        <label>1</label>
    </ligand>
</feature>
<feature type="binding site" evidence="15">
    <location>
        <position position="24"/>
    </location>
    <ligand>
        <name>Mg(2+)</name>
        <dbReference type="ChEBI" id="CHEBI:18420"/>
        <label>2</label>
    </ligand>
</feature>
<keyword evidence="7 14" id="KW-0547">Nucleotide-binding</keyword>
<evidence type="ECO:0000256" key="15">
    <source>
        <dbReference type="PIRSR" id="PIRSR603373-2"/>
    </source>
</evidence>
<comment type="caution">
    <text evidence="18">The sequence shown here is derived from an EMBL/GenBank/DDBJ whole genome shotgun (WGS) entry which is preliminary data.</text>
</comment>
<dbReference type="STRING" id="1137799.GZ78_08695"/>
<dbReference type="InterPro" id="IPR011640">
    <property type="entry name" value="Fe2_transport_prot_B_C"/>
</dbReference>
<feature type="binding site" evidence="15">
    <location>
        <position position="25"/>
    </location>
    <ligand>
        <name>Mg(2+)</name>
        <dbReference type="ChEBI" id="CHEBI:18420"/>
        <label>2</label>
    </ligand>
</feature>
<keyword evidence="9 16" id="KW-0408">Iron</keyword>
<dbReference type="InterPro" id="IPR011642">
    <property type="entry name" value="Gate_dom"/>
</dbReference>
<evidence type="ECO:0000256" key="6">
    <source>
        <dbReference type="ARBA" id="ARBA00022692"/>
    </source>
</evidence>
<keyword evidence="2 16" id="KW-0813">Transport</keyword>
<dbReference type="GO" id="GO:0005525">
    <property type="term" value="F:GTP binding"/>
    <property type="evidence" value="ECO:0007669"/>
    <property type="project" value="UniProtKB-KW"/>
</dbReference>
<feature type="transmembrane region" description="Helical" evidence="16">
    <location>
        <begin position="339"/>
        <end position="372"/>
    </location>
</feature>
<keyword evidence="10" id="KW-0406">Ion transport</keyword>
<dbReference type="Pfam" id="PF02421">
    <property type="entry name" value="FeoB_N"/>
    <property type="match status" value="1"/>
</dbReference>
<dbReference type="InterPro" id="IPR030389">
    <property type="entry name" value="G_FEOB_dom"/>
</dbReference>
<evidence type="ECO:0000256" key="12">
    <source>
        <dbReference type="ARBA" id="ARBA00023136"/>
    </source>
</evidence>
<dbReference type="Proteomes" id="UP000028073">
    <property type="component" value="Unassembled WGS sequence"/>
</dbReference>
<feature type="transmembrane region" description="Helical" evidence="16">
    <location>
        <begin position="680"/>
        <end position="701"/>
    </location>
</feature>
<dbReference type="AlphaFoldDB" id="A0A081NH27"/>
<feature type="transmembrane region" description="Helical" evidence="16">
    <location>
        <begin position="283"/>
        <end position="301"/>
    </location>
</feature>
<evidence type="ECO:0000256" key="1">
    <source>
        <dbReference type="ARBA" id="ARBA00004429"/>
    </source>
</evidence>
<dbReference type="InterPro" id="IPR050860">
    <property type="entry name" value="FeoB_GTPase"/>
</dbReference>
<feature type="transmembrane region" description="Helical" evidence="16">
    <location>
        <begin position="708"/>
        <end position="728"/>
    </location>
</feature>
<dbReference type="CDD" id="cd01879">
    <property type="entry name" value="FeoB"/>
    <property type="match status" value="1"/>
</dbReference>
<dbReference type="PROSITE" id="PS51711">
    <property type="entry name" value="G_FEOB"/>
    <property type="match status" value="1"/>
</dbReference>
<keyword evidence="5" id="KW-0997">Cell inner membrane</keyword>
<dbReference type="GO" id="GO:0005886">
    <property type="term" value="C:plasma membrane"/>
    <property type="evidence" value="ECO:0007669"/>
    <property type="project" value="UniProtKB-SubCell"/>
</dbReference>
<dbReference type="GO" id="GO:0015093">
    <property type="term" value="F:ferrous iron transmembrane transporter activity"/>
    <property type="evidence" value="ECO:0007669"/>
    <property type="project" value="UniProtKB-UniRule"/>
</dbReference>
<evidence type="ECO:0000256" key="13">
    <source>
        <dbReference type="NCBIfam" id="TIGR00437"/>
    </source>
</evidence>
<dbReference type="EMBL" id="JOKH01000002">
    <property type="protein sequence ID" value="KEQ17750.1"/>
    <property type="molecule type" value="Genomic_DNA"/>
</dbReference>
<comment type="similarity">
    <text evidence="16">Belongs to the TRAFAC class TrmE-Era-EngA-EngB-Septin-like GTPase superfamily. FeoB GTPase (TC 9.A.8) family.</text>
</comment>
<proteinExistence type="inferred from homology"/>
<dbReference type="NCBIfam" id="TIGR00437">
    <property type="entry name" value="feoB"/>
    <property type="match status" value="1"/>
</dbReference>
<name>A0A081NH27_9GAMM</name>
<evidence type="ECO:0000256" key="10">
    <source>
        <dbReference type="ARBA" id="ARBA00023065"/>
    </source>
</evidence>
<dbReference type="GO" id="GO:0046872">
    <property type="term" value="F:metal ion binding"/>
    <property type="evidence" value="ECO:0007669"/>
    <property type="project" value="UniProtKB-KW"/>
</dbReference>
<evidence type="ECO:0000313" key="19">
    <source>
        <dbReference type="Proteomes" id="UP000028073"/>
    </source>
</evidence>
<dbReference type="InterPro" id="IPR003373">
    <property type="entry name" value="Fe2_transport_prot-B"/>
</dbReference>
<protein>
    <recommendedName>
        <fullName evidence="13 16">Ferrous iron transport protein B</fullName>
    </recommendedName>
</protein>
<evidence type="ECO:0000256" key="7">
    <source>
        <dbReference type="ARBA" id="ARBA00022741"/>
    </source>
</evidence>
<keyword evidence="8 16" id="KW-1133">Transmembrane helix</keyword>
<evidence type="ECO:0000256" key="14">
    <source>
        <dbReference type="PIRSR" id="PIRSR603373-1"/>
    </source>
</evidence>
<evidence type="ECO:0000256" key="4">
    <source>
        <dbReference type="ARBA" id="ARBA00022496"/>
    </source>
</evidence>
<feature type="transmembrane region" description="Helical" evidence="16">
    <location>
        <begin position="392"/>
        <end position="415"/>
    </location>
</feature>
<evidence type="ECO:0000313" key="18">
    <source>
        <dbReference type="EMBL" id="KEQ17750.1"/>
    </source>
</evidence>
<feature type="transmembrane region" description="Helical" evidence="16">
    <location>
        <begin position="458"/>
        <end position="478"/>
    </location>
</feature>
<evidence type="ECO:0000256" key="8">
    <source>
        <dbReference type="ARBA" id="ARBA00022989"/>
    </source>
</evidence>
<feature type="transmembrane region" description="Helical" evidence="16">
    <location>
        <begin position="740"/>
        <end position="758"/>
    </location>
</feature>
<dbReference type="OrthoDB" id="9809127at2"/>
<dbReference type="eggNOG" id="COG0370">
    <property type="taxonomic scope" value="Bacteria"/>
</dbReference>
<dbReference type="InterPro" id="IPR027417">
    <property type="entry name" value="P-loop_NTPase"/>
</dbReference>
<keyword evidence="12 16" id="KW-0472">Membrane</keyword>
<dbReference type="Gene3D" id="1.10.287.1770">
    <property type="match status" value="1"/>
</dbReference>
<sequence>MKDHVFAIVGNPNCGKTTVFNALTGARQHVGNWPGVTVEKRSGRYQHKNQSVEVVDLPGTYCLDVVDDQVSMDERIARDFILAREARLVVNVVDASNIERNLYLTTQLLDMGLPVIVVLNMMDVAKDKGLKINAESLSRHLGCPVHAMVASRDRGTRELKDLINQCFLNGIEPARSQSLGMPLEESVCSLQAHVSSEVTDLSAARWVALKLLEGEDDFLDKVSLDLIDKAAVERSQLEAAYDADMDIIVANGRYETISLIMKDTVNIAGIVSHGLTERIDSIVLNRILGLPIFFGVMYLMFMFSVNIGSAFIDFFDILSGTLFVDGVSHLLENIGAPGWIIALLGNGVGGGIQTVSTFIPVIAFLFLFLSVLEDSGYMARAAFVMDRAMRFLGLPGKSFVPMLVGFGCNVPAIMATRTLENQQDRMLTIAMAPFMSCGARLPVYALFAAAFFPGSGQNVVFTLYLAGILAAVMTGLMLKKCLFSGEVTPFVMELPNYHMPSVKHVLLRTWDRLKAFLFRAGKAIVVVVVILNTLNSLGTDGSFGHEDTQSSVLSKIGQTITPAFAPMGMTDDNWPAAVGLFTGILAKEAVVGTLNSMYTSIADQENGTVAKAHGFDFMASLNEALATIPANLSAIASSLADPLGLSVGDLSNLEEVAQDQEVEVTTFGVMQRLFTSDAAVIAYLLMILLYTPCVAALGAIYRESGLRWTFFVAGWTFFLGYSVATIYYQLSLITLQPVTAISWLSTILAAMVLMFVFLRRAGQRMVLSPIEVPSERPQRSSGCH</sequence>
<keyword evidence="15" id="KW-0460">Magnesium</keyword>
<accession>A0A081NH27</accession>
<dbReference type="PANTHER" id="PTHR43185">
    <property type="entry name" value="FERROUS IRON TRANSPORT PROTEIN B"/>
    <property type="match status" value="1"/>
</dbReference>
<evidence type="ECO:0000256" key="3">
    <source>
        <dbReference type="ARBA" id="ARBA00022475"/>
    </source>
</evidence>
<feature type="binding site" evidence="15">
    <location>
        <position position="22"/>
    </location>
    <ligand>
        <name>Mg(2+)</name>
        <dbReference type="ChEBI" id="CHEBI:18420"/>
        <label>1</label>
    </ligand>
</feature>
<gene>
    <name evidence="18" type="ORF">GZ78_08695</name>
</gene>
<comment type="function">
    <text evidence="16">Probable transporter of a GTP-driven Fe(2+) uptake system.</text>
</comment>
<dbReference type="PANTHER" id="PTHR43185:SF1">
    <property type="entry name" value="FE(2+) TRANSPORTER FEOB"/>
    <property type="match status" value="1"/>
</dbReference>
<evidence type="ECO:0000259" key="17">
    <source>
        <dbReference type="PROSITE" id="PS51711"/>
    </source>
</evidence>
<comment type="subcellular location">
    <subcellularLocation>
        <location evidence="1 16">Cell inner membrane</location>
        <topology evidence="1 16">Multi-pass membrane protein</topology>
    </subcellularLocation>
</comment>
<dbReference type="InterPro" id="IPR041069">
    <property type="entry name" value="FeoB_Cyto"/>
</dbReference>
<feature type="transmembrane region" description="Helical" evidence="16">
    <location>
        <begin position="427"/>
        <end position="452"/>
    </location>
</feature>
<dbReference type="SUPFAM" id="SSF52540">
    <property type="entry name" value="P-loop containing nucleoside triphosphate hydrolases"/>
    <property type="match status" value="1"/>
</dbReference>
<evidence type="ECO:0000256" key="11">
    <source>
        <dbReference type="ARBA" id="ARBA00023134"/>
    </source>
</evidence>
<feature type="binding site" evidence="14">
    <location>
        <begin position="35"/>
        <end position="39"/>
    </location>
    <ligand>
        <name>GTP</name>
        <dbReference type="ChEBI" id="CHEBI:37565"/>
        <label>2</label>
    </ligand>
</feature>
<feature type="binding site" evidence="15">
    <location>
        <position position="21"/>
    </location>
    <ligand>
        <name>Mg(2+)</name>
        <dbReference type="ChEBI" id="CHEBI:18420"/>
        <label>2</label>
    </ligand>
</feature>
<dbReference type="RefSeq" id="WP_034834618.1">
    <property type="nucleotide sequence ID" value="NZ_JOKH01000002.1"/>
</dbReference>
<keyword evidence="4 16" id="KW-0410">Iron transport</keyword>
<dbReference type="Pfam" id="PF17910">
    <property type="entry name" value="FeoB_Cyto"/>
    <property type="match status" value="1"/>
</dbReference>
<dbReference type="FunFam" id="3.40.50.300:FF:000426">
    <property type="entry name" value="Ferrous iron transport protein B"/>
    <property type="match status" value="1"/>
</dbReference>
<feature type="binding site" evidence="14">
    <location>
        <begin position="10"/>
        <end position="17"/>
    </location>
    <ligand>
        <name>GTP</name>
        <dbReference type="ChEBI" id="CHEBI:37565"/>
        <label>1</label>
    </ligand>
</feature>
<organism evidence="18 19">
    <name type="scientific">Endozoicomonas numazuensis</name>
    <dbReference type="NCBI Taxonomy" id="1137799"/>
    <lineage>
        <taxon>Bacteria</taxon>
        <taxon>Pseudomonadati</taxon>
        <taxon>Pseudomonadota</taxon>
        <taxon>Gammaproteobacteria</taxon>
        <taxon>Oceanospirillales</taxon>
        <taxon>Endozoicomonadaceae</taxon>
        <taxon>Endozoicomonas</taxon>
    </lineage>
</organism>
<dbReference type="NCBIfam" id="TIGR00231">
    <property type="entry name" value="small_GTP"/>
    <property type="match status" value="1"/>
</dbReference>
<keyword evidence="11 14" id="KW-0342">GTP-binding</keyword>
<evidence type="ECO:0000256" key="2">
    <source>
        <dbReference type="ARBA" id="ARBA00022448"/>
    </source>
</evidence>